<dbReference type="Proteomes" id="UP000023152">
    <property type="component" value="Unassembled WGS sequence"/>
</dbReference>
<feature type="signal peptide" evidence="1">
    <location>
        <begin position="1"/>
        <end position="22"/>
    </location>
</feature>
<keyword evidence="1" id="KW-0732">Signal</keyword>
<gene>
    <name evidence="2" type="ORF">RFI_30069</name>
</gene>
<name>X6LZH4_RETFI</name>
<evidence type="ECO:0000313" key="2">
    <source>
        <dbReference type="EMBL" id="ETO07323.1"/>
    </source>
</evidence>
<feature type="chain" id="PRO_5004975040" evidence="1">
    <location>
        <begin position="23"/>
        <end position="129"/>
    </location>
</feature>
<keyword evidence="3" id="KW-1185">Reference proteome</keyword>
<protein>
    <submittedName>
        <fullName evidence="2">Uncharacterized protein</fullName>
    </submittedName>
</protein>
<comment type="caution">
    <text evidence="2">The sequence shown here is derived from an EMBL/GenBank/DDBJ whole genome shotgun (WGS) entry which is preliminary data.</text>
</comment>
<organism evidence="2 3">
    <name type="scientific">Reticulomyxa filosa</name>
    <dbReference type="NCBI Taxonomy" id="46433"/>
    <lineage>
        <taxon>Eukaryota</taxon>
        <taxon>Sar</taxon>
        <taxon>Rhizaria</taxon>
        <taxon>Retaria</taxon>
        <taxon>Foraminifera</taxon>
        <taxon>Monothalamids</taxon>
        <taxon>Reticulomyxidae</taxon>
        <taxon>Reticulomyxa</taxon>
    </lineage>
</organism>
<evidence type="ECO:0000256" key="1">
    <source>
        <dbReference type="SAM" id="SignalP"/>
    </source>
</evidence>
<accession>X6LZH4</accession>
<dbReference type="AlphaFoldDB" id="X6LZH4"/>
<dbReference type="EMBL" id="ASPP01026261">
    <property type="protein sequence ID" value="ETO07323.1"/>
    <property type="molecule type" value="Genomic_DNA"/>
</dbReference>
<reference evidence="2 3" key="1">
    <citation type="journal article" date="2013" name="Curr. Biol.">
        <title>The Genome of the Foraminiferan Reticulomyxa filosa.</title>
        <authorList>
            <person name="Glockner G."/>
            <person name="Hulsmann N."/>
            <person name="Schleicher M."/>
            <person name="Noegel A.A."/>
            <person name="Eichinger L."/>
            <person name="Gallinger C."/>
            <person name="Pawlowski J."/>
            <person name="Sierra R."/>
            <person name="Euteneuer U."/>
            <person name="Pillet L."/>
            <person name="Moustafa A."/>
            <person name="Platzer M."/>
            <person name="Groth M."/>
            <person name="Szafranski K."/>
            <person name="Schliwa M."/>
        </authorList>
    </citation>
    <scope>NUCLEOTIDE SEQUENCE [LARGE SCALE GENOMIC DNA]</scope>
</reference>
<proteinExistence type="predicted"/>
<sequence length="129" mass="14730">MKLSLVYEIVLIILQVLTAVLAMSSASNVAKENSNSNDPTYSNNQDHMGTLMLSLNKLANHSVSQIWESKTLKCVKYPQCFDNVTEMLVQLKHTSIRVIKMITKHYKKNIMYIFTTSSNSSAYFKAKYR</sequence>
<evidence type="ECO:0000313" key="3">
    <source>
        <dbReference type="Proteomes" id="UP000023152"/>
    </source>
</evidence>